<dbReference type="STRING" id="1121400.SAMN02746065_10276"/>
<dbReference type="GO" id="GO:0016757">
    <property type="term" value="F:glycosyltransferase activity"/>
    <property type="evidence" value="ECO:0007669"/>
    <property type="project" value="InterPro"/>
</dbReference>
<evidence type="ECO:0000313" key="5">
    <source>
        <dbReference type="Proteomes" id="UP000192418"/>
    </source>
</evidence>
<organism evidence="4 5">
    <name type="scientific">Desulfocicer vacuolatum DSM 3385</name>
    <dbReference type="NCBI Taxonomy" id="1121400"/>
    <lineage>
        <taxon>Bacteria</taxon>
        <taxon>Pseudomonadati</taxon>
        <taxon>Thermodesulfobacteriota</taxon>
        <taxon>Desulfobacteria</taxon>
        <taxon>Desulfobacterales</taxon>
        <taxon>Desulfobacteraceae</taxon>
        <taxon>Desulfocicer</taxon>
    </lineage>
</organism>
<dbReference type="PANTHER" id="PTHR46401:SF2">
    <property type="entry name" value="GLYCOSYLTRANSFERASE WBBK-RELATED"/>
    <property type="match status" value="1"/>
</dbReference>
<gene>
    <name evidence="4" type="ORF">SAMN02746065_10276</name>
</gene>
<dbReference type="PANTHER" id="PTHR46401">
    <property type="entry name" value="GLYCOSYLTRANSFERASE WBBK-RELATED"/>
    <property type="match status" value="1"/>
</dbReference>
<protein>
    <submittedName>
        <fullName evidence="4">Glycosyltransferase involved in cell wall bisynthesis</fullName>
    </submittedName>
</protein>
<keyword evidence="2" id="KW-0472">Membrane</keyword>
<dbReference type="GO" id="GO:0009103">
    <property type="term" value="P:lipopolysaccharide biosynthetic process"/>
    <property type="evidence" value="ECO:0007669"/>
    <property type="project" value="TreeGrafter"/>
</dbReference>
<evidence type="ECO:0000313" key="4">
    <source>
        <dbReference type="EMBL" id="SMC43419.1"/>
    </source>
</evidence>
<keyword evidence="2" id="KW-0812">Transmembrane</keyword>
<dbReference type="InterPro" id="IPR001296">
    <property type="entry name" value="Glyco_trans_1"/>
</dbReference>
<evidence type="ECO:0000256" key="2">
    <source>
        <dbReference type="SAM" id="Phobius"/>
    </source>
</evidence>
<dbReference type="Gene3D" id="3.40.50.2000">
    <property type="entry name" value="Glycogen Phosphorylase B"/>
    <property type="match status" value="2"/>
</dbReference>
<dbReference type="SUPFAM" id="SSF53756">
    <property type="entry name" value="UDP-Glycosyltransferase/glycogen phosphorylase"/>
    <property type="match status" value="1"/>
</dbReference>
<dbReference type="RefSeq" id="WP_170923667.1">
    <property type="nucleotide sequence ID" value="NZ_FWXY01000002.1"/>
</dbReference>
<proteinExistence type="predicted"/>
<keyword evidence="2" id="KW-1133">Transmembrane helix</keyword>
<dbReference type="CDD" id="cd03801">
    <property type="entry name" value="GT4_PimA-like"/>
    <property type="match status" value="1"/>
</dbReference>
<keyword evidence="1 4" id="KW-0808">Transferase</keyword>
<evidence type="ECO:0000256" key="1">
    <source>
        <dbReference type="ARBA" id="ARBA00022679"/>
    </source>
</evidence>
<name>A0A1W1Z4Q7_9BACT</name>
<evidence type="ECO:0000259" key="3">
    <source>
        <dbReference type="Pfam" id="PF00534"/>
    </source>
</evidence>
<accession>A0A1W1Z4Q7</accession>
<feature type="domain" description="Glycosyl transferase family 1" evidence="3">
    <location>
        <begin position="225"/>
        <end position="364"/>
    </location>
</feature>
<sequence length="403" mass="46544">MIQQKATAFCGYRKKSILILISHYLPGNKIGGPLTSIINIIDHLGSKYDFNIITYNNDLGISKPYEGVPVNSWIKDGNVQIMYLPSHLQSIKSVVREIINVNPDFLYLPSLFSPLFSILIIILHKIKIFNVKCIIVATKGELYDEALNFKKNKKRLFLFFAKRFNLYKEIIFHASTEFEKQSIMKHIKTTSSKVRIATNLSSKTSKEFEICSSSDIMRNYDVINIVFLSRISKDKNLPFVFDVLKKVKRKLILRIYGPIEDNYIWDICVKKSKKLPSNIEYMYLGEVKREKVKNILLNNDLLFLPTFAENFGHVIAESLSVGTPVLISDNTPWKNLSEFGLGWDINLNNMQEFVDVIESKLVQNNIYDQKEARRIRIKAFNALNDTEKIFIDHLKLFSKPNIG</sequence>
<dbReference type="EMBL" id="FWXY01000002">
    <property type="protein sequence ID" value="SMC43419.1"/>
    <property type="molecule type" value="Genomic_DNA"/>
</dbReference>
<reference evidence="4 5" key="1">
    <citation type="submission" date="2017-04" db="EMBL/GenBank/DDBJ databases">
        <authorList>
            <person name="Afonso C.L."/>
            <person name="Miller P.J."/>
            <person name="Scott M.A."/>
            <person name="Spackman E."/>
            <person name="Goraichik I."/>
            <person name="Dimitrov K.M."/>
            <person name="Suarez D.L."/>
            <person name="Swayne D.E."/>
        </authorList>
    </citation>
    <scope>NUCLEOTIDE SEQUENCE [LARGE SCALE GENOMIC DNA]</scope>
    <source>
        <strain evidence="4 5">DSM 3385</strain>
    </source>
</reference>
<dbReference type="AlphaFoldDB" id="A0A1W1Z4Q7"/>
<keyword evidence="5" id="KW-1185">Reference proteome</keyword>
<dbReference type="Pfam" id="PF00534">
    <property type="entry name" value="Glycos_transf_1"/>
    <property type="match status" value="1"/>
</dbReference>
<feature type="transmembrane region" description="Helical" evidence="2">
    <location>
        <begin position="105"/>
        <end position="123"/>
    </location>
</feature>
<dbReference type="Proteomes" id="UP000192418">
    <property type="component" value="Unassembled WGS sequence"/>
</dbReference>